<organism evidence="2 3">
    <name type="scientific">Syntrophobacter fumaroxidans (strain DSM 10017 / MPOB)</name>
    <dbReference type="NCBI Taxonomy" id="335543"/>
    <lineage>
        <taxon>Bacteria</taxon>
        <taxon>Pseudomonadati</taxon>
        <taxon>Thermodesulfobacteriota</taxon>
        <taxon>Syntrophobacteria</taxon>
        <taxon>Syntrophobacterales</taxon>
        <taxon>Syntrophobacteraceae</taxon>
        <taxon>Syntrophobacter</taxon>
    </lineage>
</organism>
<name>A0LJ12_SYNFM</name>
<dbReference type="HOGENOM" id="CLU_083625_0_0_7"/>
<dbReference type="EMBL" id="CP000478">
    <property type="protein sequence ID" value="ABK17414.1"/>
    <property type="molecule type" value="Genomic_DNA"/>
</dbReference>
<reference evidence="2 3" key="1">
    <citation type="submission" date="2006-10" db="EMBL/GenBank/DDBJ databases">
        <title>Complete sequence of Syntrophobacter fumaroxidans MPOB.</title>
        <authorList>
            <consortium name="US DOE Joint Genome Institute"/>
            <person name="Copeland A."/>
            <person name="Lucas S."/>
            <person name="Lapidus A."/>
            <person name="Barry K."/>
            <person name="Detter J.C."/>
            <person name="Glavina del Rio T."/>
            <person name="Hammon N."/>
            <person name="Israni S."/>
            <person name="Pitluck S."/>
            <person name="Goltsman E.G."/>
            <person name="Martinez M."/>
            <person name="Schmutz J."/>
            <person name="Larimer F."/>
            <person name="Land M."/>
            <person name="Hauser L."/>
            <person name="Kyrpides N."/>
            <person name="Kim E."/>
            <person name="Boone D.R."/>
            <person name="Brockman F."/>
            <person name="Culley D."/>
            <person name="Ferry J."/>
            <person name="Gunsalus R."/>
            <person name="McInerney M.J."/>
            <person name="Morrison M."/>
            <person name="Plugge C."/>
            <person name="Rohlin L."/>
            <person name="Scholten J."/>
            <person name="Sieber J."/>
            <person name="Stams A.J.M."/>
            <person name="Worm P."/>
            <person name="Henstra A.M."/>
            <person name="Richardson P."/>
        </authorList>
    </citation>
    <scope>NUCLEOTIDE SEQUENCE [LARGE SCALE GENOMIC DNA]</scope>
    <source>
        <strain evidence="3">DSM 10017 / MPOB</strain>
    </source>
</reference>
<dbReference type="Gene3D" id="3.20.80.10">
    <property type="entry name" value="Regulatory factor, effector binding domain"/>
    <property type="match status" value="1"/>
</dbReference>
<dbReference type="Proteomes" id="UP000001784">
    <property type="component" value="Chromosome"/>
</dbReference>
<protein>
    <recommendedName>
        <fullName evidence="1">GyrI-like small molecule binding domain-containing protein</fullName>
    </recommendedName>
</protein>
<evidence type="ECO:0000259" key="1">
    <source>
        <dbReference type="Pfam" id="PF06445"/>
    </source>
</evidence>
<evidence type="ECO:0000313" key="3">
    <source>
        <dbReference type="Proteomes" id="UP000001784"/>
    </source>
</evidence>
<dbReference type="AlphaFoldDB" id="A0LJ12"/>
<dbReference type="InParanoid" id="A0LJ12"/>
<dbReference type="Pfam" id="PF06445">
    <property type="entry name" value="GyrI-like"/>
    <property type="match status" value="1"/>
</dbReference>
<evidence type="ECO:0000313" key="2">
    <source>
        <dbReference type="EMBL" id="ABK17414.1"/>
    </source>
</evidence>
<proteinExistence type="predicted"/>
<dbReference type="PIRSF" id="PIRSF031644">
    <property type="entry name" value="UCP031644"/>
    <property type="match status" value="1"/>
</dbReference>
<dbReference type="eggNOG" id="COG4832">
    <property type="taxonomic scope" value="Bacteria"/>
</dbReference>
<accession>A0LJ12</accession>
<dbReference type="InterPro" id="IPR029442">
    <property type="entry name" value="GyrI-like"/>
</dbReference>
<dbReference type="KEGG" id="sfu:Sfum_1727"/>
<keyword evidence="3" id="KW-1185">Reference proteome</keyword>
<dbReference type="InterPro" id="IPR011256">
    <property type="entry name" value="Reg_factor_effector_dom_sf"/>
</dbReference>
<feature type="domain" description="GyrI-like small molecule binding" evidence="1">
    <location>
        <begin position="31"/>
        <end position="206"/>
    </location>
</feature>
<dbReference type="InterPro" id="IPR008319">
    <property type="entry name" value="GyrI-like_CCH_Lin2189-like"/>
</dbReference>
<gene>
    <name evidence="2" type="ordered locus">Sfum_1727</name>
</gene>
<sequence length="214" mass="24578">MEPAAGVLVTTIDFKKQHKDLYRPPAGWPVLVDVPAMVFLMADGRGDPTKTPEFARTVETLFGIAYSLKSTFKKAGTFPDFVVPPLECLWWTDDSSSFSFRDLHSWRWTLMIRQPEHVEPVMVAEARKQLMVKKKDRALPDVRLEACEEGPAVQALHVGAYCDEHRTIEKMHALMMENGWIARGKHHEIYLNDPRRTVPEKLKTILRQPISRNE</sequence>